<keyword evidence="2" id="KW-1185">Reference proteome</keyword>
<proteinExistence type="predicted"/>
<dbReference type="RefSeq" id="WP_160224365.1">
    <property type="nucleotide sequence ID" value="NZ_CP029149.1"/>
</dbReference>
<dbReference type="KEGG" id="bcad:DBX24_06690"/>
<accession>A0A6P1QUV0</accession>
<sequence length="457" mass="50889">MRKVILSLAIIATSLAFAQKKEISAAVKSVDTGDAAGALAKISEAEAAFGNDTTVLEPSLLEKYYYAKGLALFRTGNVQQGAELLGKIGELGKSKIYVGKNGKQKLYFVGMDAAKQSGLNNLKEETYSPEYASKLGEILNPSLQAANKAAMDAYNAKDYAKAAPKFAEVYNLLKAVGQDNKQYLYYSAITYALAKDHTNAINSYKYLIDSGYTGVETRYLAKNKKTNEVENLDKNSWELLKKAAGGDYTDFKTEVTKSVEEELYETLVGLLSENDRYDEAIVYADKGLKKFPKNVKLNNSKGLAYYKSGKTEEFIASLKQTLEQNPKDKDAWYNLGVMVSKDPAKQEEALGYFKKAVELDPKFANAWQNLVYVTIGDDEKTIDEYNKLRKSGKIEAANKVIEARRKRLAEALPYAEKWYESDPNSIDAVSQLKGLYTSLKNEAKAKEFRAKEESMKK</sequence>
<dbReference type="SUPFAM" id="SSF48452">
    <property type="entry name" value="TPR-like"/>
    <property type="match status" value="1"/>
</dbReference>
<organism evidence="1 2">
    <name type="scientific">Bergeyella cardium</name>
    <dbReference type="NCBI Taxonomy" id="1585976"/>
    <lineage>
        <taxon>Bacteria</taxon>
        <taxon>Pseudomonadati</taxon>
        <taxon>Bacteroidota</taxon>
        <taxon>Flavobacteriia</taxon>
        <taxon>Flavobacteriales</taxon>
        <taxon>Weeksellaceae</taxon>
        <taxon>Bergeyella</taxon>
    </lineage>
</organism>
<evidence type="ECO:0000313" key="1">
    <source>
        <dbReference type="EMBL" id="QHN65589.1"/>
    </source>
</evidence>
<dbReference type="Pfam" id="PF13414">
    <property type="entry name" value="TPR_11"/>
    <property type="match status" value="1"/>
</dbReference>
<dbReference type="SMART" id="SM00028">
    <property type="entry name" value="TPR"/>
    <property type="match status" value="3"/>
</dbReference>
<dbReference type="InterPro" id="IPR011990">
    <property type="entry name" value="TPR-like_helical_dom_sf"/>
</dbReference>
<dbReference type="InterPro" id="IPR019734">
    <property type="entry name" value="TPR_rpt"/>
</dbReference>
<name>A0A6P1QUV0_9FLAO</name>
<protein>
    <submittedName>
        <fullName evidence="1">Tetratricopeptide repeat protein</fullName>
    </submittedName>
</protein>
<dbReference type="Gene3D" id="1.25.40.10">
    <property type="entry name" value="Tetratricopeptide repeat domain"/>
    <property type="match status" value="2"/>
</dbReference>
<dbReference type="PANTHER" id="PTHR12558:SF13">
    <property type="entry name" value="CELL DIVISION CYCLE PROTEIN 27 HOMOLOG"/>
    <property type="match status" value="1"/>
</dbReference>
<evidence type="ECO:0000313" key="2">
    <source>
        <dbReference type="Proteomes" id="UP000464318"/>
    </source>
</evidence>
<dbReference type="Proteomes" id="UP000464318">
    <property type="component" value="Chromosome"/>
</dbReference>
<dbReference type="EMBL" id="CP029149">
    <property type="protein sequence ID" value="QHN65589.1"/>
    <property type="molecule type" value="Genomic_DNA"/>
</dbReference>
<gene>
    <name evidence="1" type="ORF">DBX24_06690</name>
</gene>
<dbReference type="AlphaFoldDB" id="A0A6P1QUV0"/>
<dbReference type="OrthoDB" id="1149028at2"/>
<dbReference type="PANTHER" id="PTHR12558">
    <property type="entry name" value="CELL DIVISION CYCLE 16,23,27"/>
    <property type="match status" value="1"/>
</dbReference>
<reference evidence="1 2" key="1">
    <citation type="submission" date="2018-04" db="EMBL/GenBank/DDBJ databases">
        <title>Characteristic and Complete Genome Sequencing of A Novel Member of Infective Endocarditis Causative Bacteria: Bergeyella cardium QL-PH.</title>
        <authorList>
            <person name="Pan H."/>
            <person name="Sun E."/>
            <person name="Zhang Y."/>
        </authorList>
    </citation>
    <scope>NUCLEOTIDE SEQUENCE [LARGE SCALE GENOMIC DNA]</scope>
    <source>
        <strain evidence="1 2">HPQL</strain>
    </source>
</reference>